<dbReference type="InterPro" id="IPR040379">
    <property type="entry name" value="WDR19/dyf-2"/>
</dbReference>
<name>A0A0H5QRT4_9EUKA</name>
<sequence length="146" mass="16089">LCTALGLTENLLIFGDATGGIYHIVIDDQSPNGFKSVDEYRHNQPIKAIYPNHSGTRSLIVDDINYAFVFSPVDHSETEVCGYLPKTRYIFWDGSWANIFVAVSPSDERAATTFVHVPQGLNGPSVIMLEKTTLPPVFYPISVVNG</sequence>
<dbReference type="EMBL" id="HACM01003890">
    <property type="protein sequence ID" value="CRZ04332.1"/>
    <property type="molecule type" value="Transcribed_RNA"/>
</dbReference>
<evidence type="ECO:0000313" key="2">
    <source>
        <dbReference type="EMBL" id="CRZ04332.1"/>
    </source>
</evidence>
<evidence type="ECO:0000259" key="1">
    <source>
        <dbReference type="Pfam" id="PF15911"/>
    </source>
</evidence>
<dbReference type="AlphaFoldDB" id="A0A0H5QRT4"/>
<dbReference type="PANTHER" id="PTHR14920:SF0">
    <property type="entry name" value="WD REPEAT DOMAIN 19"/>
    <property type="match status" value="1"/>
</dbReference>
<dbReference type="PANTHER" id="PTHR14920">
    <property type="entry name" value="OSMOTIC AVOIDANCE ABNORMAL PROTEIN 1/WD REPEAT MEMBRANE PROTEIN"/>
    <property type="match status" value="1"/>
</dbReference>
<accession>A0A0H5QRT4</accession>
<protein>
    <recommendedName>
        <fullName evidence="1">WDR19 WD40 repeat domain-containing protein</fullName>
    </recommendedName>
</protein>
<dbReference type="InterPro" id="IPR039468">
    <property type="entry name" value="WDR19_WD40_rpt"/>
</dbReference>
<dbReference type="GO" id="GO:0035721">
    <property type="term" value="P:intraciliary retrograde transport"/>
    <property type="evidence" value="ECO:0007669"/>
    <property type="project" value="InterPro"/>
</dbReference>
<feature type="non-terminal residue" evidence="2">
    <location>
        <position position="146"/>
    </location>
</feature>
<feature type="domain" description="WDR19 WD40 repeat" evidence="1">
    <location>
        <begin position="4"/>
        <end position="146"/>
    </location>
</feature>
<dbReference type="GO" id="GO:0060271">
    <property type="term" value="P:cilium assembly"/>
    <property type="evidence" value="ECO:0007669"/>
    <property type="project" value="TreeGrafter"/>
</dbReference>
<dbReference type="Pfam" id="PF15911">
    <property type="entry name" value="Beta-prop_WDR19_2nd"/>
    <property type="match status" value="1"/>
</dbReference>
<proteinExistence type="predicted"/>
<reference evidence="2" key="1">
    <citation type="submission" date="2015-04" db="EMBL/GenBank/DDBJ databases">
        <title>The genome sequence of the plant pathogenic Rhizarian Plasmodiophora brassicae reveals insights in its biotrophic life cycle and the origin of chitin synthesis.</title>
        <authorList>
            <person name="Schwelm A."/>
            <person name="Fogelqvist J."/>
            <person name="Knaust A."/>
            <person name="Julke S."/>
            <person name="Lilja T."/>
            <person name="Dhandapani V."/>
            <person name="Bonilla-Rosso G."/>
            <person name="Karlsson M."/>
            <person name="Shevchenko A."/>
            <person name="Choi S.R."/>
            <person name="Kim H.G."/>
            <person name="Park J.Y."/>
            <person name="Lim Y.P."/>
            <person name="Ludwig-Muller J."/>
            <person name="Dixelius C."/>
        </authorList>
    </citation>
    <scope>NUCLEOTIDE SEQUENCE</scope>
    <source>
        <tissue evidence="2">Potato root galls</tissue>
    </source>
</reference>
<organism evidence="2">
    <name type="scientific">Spongospora subterranea</name>
    <dbReference type="NCBI Taxonomy" id="70186"/>
    <lineage>
        <taxon>Eukaryota</taxon>
        <taxon>Sar</taxon>
        <taxon>Rhizaria</taxon>
        <taxon>Endomyxa</taxon>
        <taxon>Phytomyxea</taxon>
        <taxon>Plasmodiophorida</taxon>
        <taxon>Plasmodiophoridae</taxon>
        <taxon>Spongospora</taxon>
    </lineage>
</organism>
<feature type="non-terminal residue" evidence="2">
    <location>
        <position position="1"/>
    </location>
</feature>
<dbReference type="GO" id="GO:0030991">
    <property type="term" value="C:intraciliary transport particle A"/>
    <property type="evidence" value="ECO:0007669"/>
    <property type="project" value="TreeGrafter"/>
</dbReference>
<dbReference type="GO" id="GO:0005929">
    <property type="term" value="C:cilium"/>
    <property type="evidence" value="ECO:0007669"/>
    <property type="project" value="TreeGrafter"/>
</dbReference>